<dbReference type="STRING" id="4615.A0A199W9Z6"/>
<dbReference type="InterPro" id="IPR008546">
    <property type="entry name" value="VAN3-bd-like_auxin_canal"/>
</dbReference>
<feature type="domain" description="VAN3-binding protein-like auxin canalisation" evidence="1">
    <location>
        <begin position="21"/>
        <end position="140"/>
    </location>
</feature>
<accession>A0A199W9Z6</accession>
<gene>
    <name evidence="2" type="ORF">ACMD2_19152</name>
</gene>
<dbReference type="PANTHER" id="PTHR31351">
    <property type="entry name" value="EXPRESSED PROTEIN"/>
    <property type="match status" value="1"/>
</dbReference>
<dbReference type="PANTHER" id="PTHR31351:SF25">
    <property type="entry name" value="AUXIN CANALIZATION PROTEIN (DUF828)"/>
    <property type="match status" value="1"/>
</dbReference>
<evidence type="ECO:0000313" key="2">
    <source>
        <dbReference type="EMBL" id="OAY85715.1"/>
    </source>
</evidence>
<dbReference type="Pfam" id="PF05703">
    <property type="entry name" value="Auxin_canalis"/>
    <property type="match status" value="1"/>
</dbReference>
<sequence>MILMEEAVAAFQSNARGSSSISRRIKPSKGINLKKWVKEKKQRRKEEERLQKAEVYAAVSIAELAAALAAIAAENTEASETASLTETAVASAAALVTAHCGRVAEAIGAKREQLASALNAAVASTDTNSIITLTAAAVTCIFLILSLSSNTTCACLAKLLEHLRNIKKQKLANKKSRAFAVAIS</sequence>
<comment type="caution">
    <text evidence="2">The sequence shown here is derived from an EMBL/GenBank/DDBJ whole genome shotgun (WGS) entry which is preliminary data.</text>
</comment>
<proteinExistence type="predicted"/>
<dbReference type="InterPro" id="IPR040269">
    <property type="entry name" value="VAB"/>
</dbReference>
<dbReference type="Proteomes" id="UP000092600">
    <property type="component" value="Unassembled WGS sequence"/>
</dbReference>
<protein>
    <recommendedName>
        <fullName evidence="1">VAN3-binding protein-like auxin canalisation domain-containing protein</fullName>
    </recommendedName>
</protein>
<name>A0A199W9Z6_ANACO</name>
<evidence type="ECO:0000313" key="3">
    <source>
        <dbReference type="Proteomes" id="UP000092600"/>
    </source>
</evidence>
<organism evidence="2 3">
    <name type="scientific">Ananas comosus</name>
    <name type="common">Pineapple</name>
    <name type="synonym">Ananas ananas</name>
    <dbReference type="NCBI Taxonomy" id="4615"/>
    <lineage>
        <taxon>Eukaryota</taxon>
        <taxon>Viridiplantae</taxon>
        <taxon>Streptophyta</taxon>
        <taxon>Embryophyta</taxon>
        <taxon>Tracheophyta</taxon>
        <taxon>Spermatophyta</taxon>
        <taxon>Magnoliopsida</taxon>
        <taxon>Liliopsida</taxon>
        <taxon>Poales</taxon>
        <taxon>Bromeliaceae</taxon>
        <taxon>Bromelioideae</taxon>
        <taxon>Ananas</taxon>
    </lineage>
</organism>
<evidence type="ECO:0000259" key="1">
    <source>
        <dbReference type="Pfam" id="PF05703"/>
    </source>
</evidence>
<dbReference type="AlphaFoldDB" id="A0A199W9Z6"/>
<reference evidence="2 3" key="1">
    <citation type="journal article" date="2016" name="DNA Res.">
        <title>The draft genome of MD-2 pineapple using hybrid error correction of long reads.</title>
        <authorList>
            <person name="Redwan R.M."/>
            <person name="Saidin A."/>
            <person name="Kumar S.V."/>
        </authorList>
    </citation>
    <scope>NUCLEOTIDE SEQUENCE [LARGE SCALE GENOMIC DNA]</scope>
    <source>
        <strain evidence="3">cv. MD2</strain>
        <tissue evidence="2">Leaf</tissue>
    </source>
</reference>
<dbReference type="EMBL" id="LSRQ01000058">
    <property type="protein sequence ID" value="OAY85715.1"/>
    <property type="molecule type" value="Genomic_DNA"/>
</dbReference>